<organism evidence="1 2">
    <name type="scientific">Cannabis sativa</name>
    <name type="common">Hemp</name>
    <name type="synonym">Marijuana</name>
    <dbReference type="NCBI Taxonomy" id="3483"/>
    <lineage>
        <taxon>Eukaryota</taxon>
        <taxon>Viridiplantae</taxon>
        <taxon>Streptophyta</taxon>
        <taxon>Embryophyta</taxon>
        <taxon>Tracheophyta</taxon>
        <taxon>Spermatophyta</taxon>
        <taxon>Magnoliopsida</taxon>
        <taxon>eudicotyledons</taxon>
        <taxon>Gunneridae</taxon>
        <taxon>Pentapetalae</taxon>
        <taxon>rosids</taxon>
        <taxon>fabids</taxon>
        <taxon>Rosales</taxon>
        <taxon>Cannabaceae</taxon>
        <taxon>Cannabis</taxon>
    </lineage>
</organism>
<dbReference type="EnsemblPlants" id="evm.model.03.1245">
    <property type="protein sequence ID" value="cds.evm.model.03.1245"/>
    <property type="gene ID" value="evm.TU.03.1245"/>
</dbReference>
<sequence length="86" mass="9908">MTKHQEDPKFIAHEDMEKSCQVQFKEDFELSSNPVGNLPQPDRYHFNPNILRDHEVVKSKGTFNSREVVNEEHVQETQGIAACVTP</sequence>
<accession>A0A803P4J4</accession>
<name>A0A803P4J4_CANSA</name>
<dbReference type="AlphaFoldDB" id="A0A803P4J4"/>
<dbReference type="Proteomes" id="UP000596661">
    <property type="component" value="Chromosome 3"/>
</dbReference>
<evidence type="ECO:0000313" key="1">
    <source>
        <dbReference type="EnsemblPlants" id="cds.evm.model.03.1245"/>
    </source>
</evidence>
<reference evidence="1" key="2">
    <citation type="submission" date="2021-03" db="UniProtKB">
        <authorList>
            <consortium name="EnsemblPlants"/>
        </authorList>
    </citation>
    <scope>IDENTIFICATION</scope>
</reference>
<keyword evidence="2" id="KW-1185">Reference proteome</keyword>
<protein>
    <submittedName>
        <fullName evidence="1">Uncharacterized protein</fullName>
    </submittedName>
</protein>
<dbReference type="EMBL" id="UZAU01000290">
    <property type="status" value="NOT_ANNOTATED_CDS"/>
    <property type="molecule type" value="Genomic_DNA"/>
</dbReference>
<proteinExistence type="predicted"/>
<dbReference type="Gramene" id="evm.model.03.1245">
    <property type="protein sequence ID" value="cds.evm.model.03.1245"/>
    <property type="gene ID" value="evm.TU.03.1245"/>
</dbReference>
<reference evidence="1" key="1">
    <citation type="submission" date="2018-11" db="EMBL/GenBank/DDBJ databases">
        <authorList>
            <person name="Grassa J C."/>
        </authorList>
    </citation>
    <scope>NUCLEOTIDE SEQUENCE [LARGE SCALE GENOMIC DNA]</scope>
</reference>
<evidence type="ECO:0000313" key="2">
    <source>
        <dbReference type="Proteomes" id="UP000596661"/>
    </source>
</evidence>